<evidence type="ECO:0000313" key="2">
    <source>
        <dbReference type="EMBL" id="ABV40885.1"/>
    </source>
</evidence>
<dbReference type="EMBL" id="CP000826">
    <property type="protein sequence ID" value="ABV40885.1"/>
    <property type="molecule type" value="Genomic_DNA"/>
</dbReference>
<dbReference type="STRING" id="399741.Spro_1781"/>
<dbReference type="AlphaFoldDB" id="A8GCP5"/>
<evidence type="ECO:0000259" key="1">
    <source>
        <dbReference type="Pfam" id="PF11726"/>
    </source>
</evidence>
<dbReference type="HOGENOM" id="CLU_086947_0_0_6"/>
<proteinExistence type="predicted"/>
<gene>
    <name evidence="2" type="ordered locus">Spro_1781</name>
</gene>
<organism evidence="2">
    <name type="scientific">Serratia proteamaculans (strain 568)</name>
    <dbReference type="NCBI Taxonomy" id="399741"/>
    <lineage>
        <taxon>Bacteria</taxon>
        <taxon>Pseudomonadati</taxon>
        <taxon>Pseudomonadota</taxon>
        <taxon>Gammaproteobacteria</taxon>
        <taxon>Enterobacterales</taxon>
        <taxon>Yersiniaceae</taxon>
        <taxon>Serratia</taxon>
    </lineage>
</organism>
<dbReference type="Pfam" id="PF11726">
    <property type="entry name" value="YagK_YfjJ_C"/>
    <property type="match status" value="1"/>
</dbReference>
<dbReference type="eggNOG" id="ENOG5032T6W">
    <property type="taxonomic scope" value="Bacteria"/>
</dbReference>
<protein>
    <recommendedName>
        <fullName evidence="1">YagK/YfjJ C-terminal domain-containing protein</fullName>
    </recommendedName>
</protein>
<dbReference type="InterPro" id="IPR057271">
    <property type="entry name" value="YagK_YfjJ_C"/>
</dbReference>
<accession>A8GCP5</accession>
<sequence length="198" mass="23606">MVFKMNAYSFNPQYQQAFYDVIHDAVGEFPRTLALRVDLRFPQGYRYELSNKEVTRFIESLKAKLKVDCQKKNRRWRRNWINQLRYVWVREIGECNHRKHYHALLLLNKDFYHGAGKFDSDDSLAALIQQAWCSAIGLNWQQYRTLVNMTEKGCFHLNRNSPLYMEQVTSLLKRMDYLAKDHTKCYDDGYRSIGTSRG</sequence>
<dbReference type="KEGG" id="spe:Spro_1781"/>
<reference evidence="2" key="1">
    <citation type="submission" date="2007-09" db="EMBL/GenBank/DDBJ databases">
        <title>Complete sequence of chromosome of Serratia proteamaculans 568.</title>
        <authorList>
            <consortium name="US DOE Joint Genome Institute"/>
            <person name="Copeland A."/>
            <person name="Lucas S."/>
            <person name="Lapidus A."/>
            <person name="Barry K."/>
            <person name="Glavina del Rio T."/>
            <person name="Dalin E."/>
            <person name="Tice H."/>
            <person name="Pitluck S."/>
            <person name="Chain P."/>
            <person name="Malfatti S."/>
            <person name="Shin M."/>
            <person name="Vergez L."/>
            <person name="Schmutz J."/>
            <person name="Larimer F."/>
            <person name="Land M."/>
            <person name="Hauser L."/>
            <person name="Kyrpides N."/>
            <person name="Kim E."/>
            <person name="Taghavi S."/>
            <person name="Newman L."/>
            <person name="Vangronsveld J."/>
            <person name="van der Lelie D."/>
            <person name="Richardson P."/>
        </authorList>
    </citation>
    <scope>NUCLEOTIDE SEQUENCE [LARGE SCALE GENOMIC DNA]</scope>
    <source>
        <strain evidence="2">568</strain>
    </source>
</reference>
<name>A8GCP5_SERP5</name>
<feature type="domain" description="YagK/YfjJ C-terminal" evidence="1">
    <location>
        <begin position="28"/>
        <end position="196"/>
    </location>
</feature>